<name>A0ACC0K7U8_CHOFU</name>
<dbReference type="Proteomes" id="UP001064048">
    <property type="component" value="Chromosome 24"/>
</dbReference>
<proteinExistence type="predicted"/>
<evidence type="ECO:0000313" key="2">
    <source>
        <dbReference type="Proteomes" id="UP001064048"/>
    </source>
</evidence>
<gene>
    <name evidence="1" type="ORF">MSG28_013508</name>
</gene>
<keyword evidence="2" id="KW-1185">Reference proteome</keyword>
<organism evidence="1 2">
    <name type="scientific">Choristoneura fumiferana</name>
    <name type="common">Spruce budworm moth</name>
    <name type="synonym">Archips fumiferana</name>
    <dbReference type="NCBI Taxonomy" id="7141"/>
    <lineage>
        <taxon>Eukaryota</taxon>
        <taxon>Metazoa</taxon>
        <taxon>Ecdysozoa</taxon>
        <taxon>Arthropoda</taxon>
        <taxon>Hexapoda</taxon>
        <taxon>Insecta</taxon>
        <taxon>Pterygota</taxon>
        <taxon>Neoptera</taxon>
        <taxon>Endopterygota</taxon>
        <taxon>Lepidoptera</taxon>
        <taxon>Glossata</taxon>
        <taxon>Ditrysia</taxon>
        <taxon>Tortricoidea</taxon>
        <taxon>Tortricidae</taxon>
        <taxon>Tortricinae</taxon>
        <taxon>Choristoneura</taxon>
    </lineage>
</organism>
<evidence type="ECO:0000313" key="1">
    <source>
        <dbReference type="EMBL" id="KAI8432507.1"/>
    </source>
</evidence>
<sequence length="1761" mass="191740">MCEECEPIEKLHLTIFAQREVRCDTFMNKIESLDLNTNKRTTILAAPHVNIQKPYGLALIDGDVVWSEHGTGAIRRVSVDGRVTTLRKAPPPLYDIRLIAVDQRLGRNACSEKNGGCAELCLATASGRTCACADGRAPPPVRPLACARASAPPPPCGTGRFHCGRGRCIDISFVCDGDFDCPDGSDEDDSPTGPCANVTCTDKTFKCDINRCIPKSWVCDGQKDCQDGADESSTACAQVACSAEQFLCAESKRCVPAAWRCDGAPDCGPGDRSDETQCHATESAECHPLMFRCPNGGCVPWEYYCDGRADCADGGDEANCKVAPSRPPNREDTSKNSVCEEHEFQCANKECIRMTKCTIPNDVFLGVPLRLPRGLPRQLRRGGVRVSPQHDPRGRAPRPREPAPAPGPAPECAAPALRCDNGTRCVPLLQLCDGTVDCADAADEADRCGEPMCEAAACTHECHPSPVGAVCACPAALHLQRDGVTCADAHVCTEWGVCSQTCKPQKNRHKCTCYEGYRLADDGFTCKSTENATPLLVFSNRHEVRAVELPSLTSRALISSLKNTVALDWKRAGDQVTLYWTDVVDDHIYSGTVQGIALSDIKVVIDQGVSTAEGLAVDWVGNNLYWVEGSLHQIEVARLDGRYRRTLVSGDMESPRAIAVDPKHGYLFWSDWEQAAPRIERCSMGGNARTVVVRVDELANGAWPNGITLDHLATRLYWIDAKSDSIHTTLYDGTGYQLVLRGHAMLSHPFAVTLFESHVYWTDWRSNSVVRANKWNGSDVAVVQRTMMQPFDIKVIHPSRQPALSVNPCAVNNGNCSHLCLLDGPNVRVCACPHVMRLASDNVTCEVHEKVIVVGWTGSIRGLDLDAPAQPAIPAVWGAQLAAPRTLATLTSQRLLYWSEAEVNEIKRTNLTGGTAENVVEMGAGTGPGGAMALDWASGVLYYYARGAVWASGLAGERAVPLADASNVSALAVDVQRGRLYMAVTSEGDGIGVRIESAAGDCTGRRTILDAARDPLLAGVASLTVEPVSGWLYWVNLASASIQFLDVKTGEFFTVELATGARPLALDIHFERLLWADGDGLKACPLPRNHTQAVSFCEHSELLRANTERVLSLRVYDAATQNGTRGACARRGAADACAHLCLPVSETDSVCACAAGYSVNGTKCTPEDEILVYSMSGEIRALALNAPAHPVLPPVAQPALCTALDYRADGDWIYWADSESGVVARARRDGTGRAALVSQPEPLDAQPVDWLSGLAVDWVAGNMYWADPRRGLVEVARADGSHRYVLIDTDPLAVTTLVVDSVRGWLFLSGGGWIQRARLDGSQRDLLYNGTAVADVAIDSENEMIYWADTWDPSIWRMRYDGRSQAAVARHSALRHPAALAIHNRTLYWIDTMLNRGSILSAPLTNLSDYKILLDNAGDSLKDLFIWSRAAQSQPPASSGLARNPCGAANGGCEALCLWDGGRARCVCPHGDLAADSHSCAPYKSFLMYSRVTKIDSIHLEDEKDLNSPYPPIQNKDLIRIAISLAYWYEESRLFYSDIQRGAIGSVHFDGSDHKTLLTQLGAVEGMVFESRTKTLYWTCNSASIRRAHVPSLDAHAHNASRLVQTVIQLAPGDRPRGIDVDPCESRLYWTNWNDSNPRIQRAYSSGRELQTIISKDILMPNGLAIEHTTRMLFWADARLDKIERCLLDGSHRHIVVRSGAEHPFDVAACRGWVFWSDWVGRGVLRADGRGGGARALRKDLPRPMGLVCVTPTHQTCQYIL</sequence>
<comment type="caution">
    <text evidence="1">The sequence shown here is derived from an EMBL/GenBank/DDBJ whole genome shotgun (WGS) entry which is preliminary data.</text>
</comment>
<dbReference type="EMBL" id="CM046124">
    <property type="protein sequence ID" value="KAI8432507.1"/>
    <property type="molecule type" value="Genomic_DNA"/>
</dbReference>
<protein>
    <submittedName>
        <fullName evidence="1">Uncharacterized protein</fullName>
    </submittedName>
</protein>
<accession>A0ACC0K7U8</accession>
<reference evidence="1 2" key="1">
    <citation type="journal article" date="2022" name="Genome Biol. Evol.">
        <title>The Spruce Budworm Genome: Reconstructing the Evolutionary History of Antifreeze Proteins.</title>
        <authorList>
            <person name="Beliveau C."/>
            <person name="Gagne P."/>
            <person name="Picq S."/>
            <person name="Vernygora O."/>
            <person name="Keeling C.I."/>
            <person name="Pinkney K."/>
            <person name="Doucet D."/>
            <person name="Wen F."/>
            <person name="Johnston J.S."/>
            <person name="Maaroufi H."/>
            <person name="Boyle B."/>
            <person name="Laroche J."/>
            <person name="Dewar K."/>
            <person name="Juretic N."/>
            <person name="Blackburn G."/>
            <person name="Nisole A."/>
            <person name="Brunet B."/>
            <person name="Brandao M."/>
            <person name="Lumley L."/>
            <person name="Duan J."/>
            <person name="Quan G."/>
            <person name="Lucarotti C.J."/>
            <person name="Roe A.D."/>
            <person name="Sperling F.A.H."/>
            <person name="Levesque R.C."/>
            <person name="Cusson M."/>
        </authorList>
    </citation>
    <scope>NUCLEOTIDE SEQUENCE [LARGE SCALE GENOMIC DNA]</scope>
    <source>
        <strain evidence="1">Glfc:IPQL:Cfum</strain>
    </source>
</reference>